<keyword evidence="16" id="KW-1185">Reference proteome</keyword>
<dbReference type="HAMAP" id="MF_00435">
    <property type="entry name" value="IlvC"/>
    <property type="match status" value="1"/>
</dbReference>
<name>A0A8I0G7Q0_9ACTO</name>
<feature type="binding site" evidence="11">
    <location>
        <position position="134"/>
    </location>
    <ligand>
        <name>NADP(+)</name>
        <dbReference type="ChEBI" id="CHEBI:58349"/>
    </ligand>
</feature>
<feature type="binding site" evidence="11">
    <location>
        <position position="53"/>
    </location>
    <ligand>
        <name>NADP(+)</name>
        <dbReference type="ChEBI" id="CHEBI:58349"/>
    </ligand>
</feature>
<evidence type="ECO:0000313" key="15">
    <source>
        <dbReference type="EMBL" id="MBD3689400.1"/>
    </source>
</evidence>
<keyword evidence="15" id="KW-0413">Isomerase</keyword>
<comment type="pathway">
    <text evidence="2 11">Amino-acid biosynthesis; L-isoleucine biosynthesis; L-isoleucine from 2-oxobutanoate: step 2/4.</text>
</comment>
<evidence type="ECO:0000256" key="6">
    <source>
        <dbReference type="ARBA" id="ARBA00022842"/>
    </source>
</evidence>
<feature type="binding site" evidence="11 12">
    <location>
        <position position="191"/>
    </location>
    <ligand>
        <name>Mg(2+)</name>
        <dbReference type="ChEBI" id="CHEBI:18420"/>
        <label>2</label>
    </ligand>
</feature>
<evidence type="ECO:0000256" key="1">
    <source>
        <dbReference type="ARBA" id="ARBA00004864"/>
    </source>
</evidence>
<dbReference type="AlphaFoldDB" id="A0A8I0G7Q0"/>
<feature type="binding site" evidence="11 12">
    <location>
        <position position="252"/>
    </location>
    <ligand>
        <name>substrate</name>
    </ligand>
</feature>
<comment type="similarity">
    <text evidence="3 11 12">Belongs to the ketol-acid reductoisomerase family.</text>
</comment>
<dbReference type="GO" id="GO:0050661">
    <property type="term" value="F:NADP binding"/>
    <property type="evidence" value="ECO:0007669"/>
    <property type="project" value="InterPro"/>
</dbReference>
<reference evidence="15 16" key="1">
    <citation type="submission" date="2020-08" db="EMBL/GenBank/DDBJ databases">
        <title>Winkia gen. nov., sp. nov., isolated from faeces of the Anser albifrons in China.</title>
        <authorList>
            <person name="Liu Q."/>
        </authorList>
    </citation>
    <scope>NUCLEOTIDE SEQUENCE [LARGE SCALE GENOMIC DNA]</scope>
    <source>
        <strain evidence="15 16">C62</strain>
    </source>
</reference>
<evidence type="ECO:0000256" key="11">
    <source>
        <dbReference type="HAMAP-Rule" id="MF_00435"/>
    </source>
</evidence>
<dbReference type="InterPro" id="IPR014359">
    <property type="entry name" value="KARI_prok"/>
</dbReference>
<dbReference type="RefSeq" id="WP_191071449.1">
    <property type="nucleotide sequence ID" value="NZ_CP060506.1"/>
</dbReference>
<dbReference type="PIRSF" id="PIRSF000116">
    <property type="entry name" value="IlvC_gammaproteo"/>
    <property type="match status" value="1"/>
</dbReference>
<feature type="binding site" evidence="11">
    <location>
        <position position="51"/>
    </location>
    <ligand>
        <name>NADP(+)</name>
        <dbReference type="ChEBI" id="CHEBI:58349"/>
    </ligand>
</feature>
<feature type="binding site" evidence="11 12">
    <location>
        <position position="231"/>
    </location>
    <ligand>
        <name>Mg(2+)</name>
        <dbReference type="ChEBI" id="CHEBI:18420"/>
        <label>2</label>
    </ligand>
</feature>
<keyword evidence="7 11" id="KW-0521">NADP</keyword>
<dbReference type="GO" id="GO:0005829">
    <property type="term" value="C:cytosol"/>
    <property type="evidence" value="ECO:0007669"/>
    <property type="project" value="TreeGrafter"/>
</dbReference>
<keyword evidence="4 11" id="KW-0028">Amino-acid biosynthesis</keyword>
<keyword evidence="6 11" id="KW-0460">Magnesium</keyword>
<dbReference type="GO" id="GO:0016853">
    <property type="term" value="F:isomerase activity"/>
    <property type="evidence" value="ECO:0007669"/>
    <property type="project" value="UniProtKB-KW"/>
</dbReference>
<comment type="caution">
    <text evidence="15">The sequence shown here is derived from an EMBL/GenBank/DDBJ whole genome shotgun (WGS) entry which is preliminary data.</text>
</comment>
<proteinExistence type="inferred from homology"/>
<sequence length="341" mass="37234">MADIFYDPDADLAKLKNKKVAIIGYGSQGHAHALNLRDSGVQVVVGLREGSSSVAKAKEEGLEVRSIEEATAEGDIVMILAPDQVQRSLYAEQIEPNLKPDAAIFFAHGFNIRYDYIQPSAGHDICLVAPKGPGHKVRATYESGYGTPAIIAVEQDASGEAWELTKAYAKGLGATRAGVIKTTFTEETETDLFGEQAVLCGGVSHLIQAGFETLTEAGYQPEIAYFEVCHELKLIVDLINEGGITKQRWSCSDTAEYGDYVSGPRVVTDQTKSAMRDILSDIQDGTFAKRFIADQDAGAPEFTQLREKGEAHPIEQVGRELRKMFSWNQAADDYQEGHAQR</sequence>
<comment type="caution">
    <text evidence="11">Lacks conserved residue(s) required for the propagation of feature annotation.</text>
</comment>
<evidence type="ECO:0000256" key="10">
    <source>
        <dbReference type="ARBA" id="ARBA00049021"/>
    </source>
</evidence>
<comment type="cofactor">
    <cofactor evidence="11">
        <name>Mg(2+)</name>
        <dbReference type="ChEBI" id="CHEBI:18420"/>
    </cofactor>
    <text evidence="11">Binds 2 magnesium ions per subunit.</text>
</comment>
<evidence type="ECO:0000256" key="9">
    <source>
        <dbReference type="ARBA" id="ARBA00023304"/>
    </source>
</evidence>
<dbReference type="SUPFAM" id="SSF51735">
    <property type="entry name" value="NAD(P)-binding Rossmann-fold domains"/>
    <property type="match status" value="1"/>
</dbReference>
<dbReference type="EMBL" id="JACRUO010000001">
    <property type="protein sequence ID" value="MBD3689400.1"/>
    <property type="molecule type" value="Genomic_DNA"/>
</dbReference>
<evidence type="ECO:0000256" key="8">
    <source>
        <dbReference type="ARBA" id="ARBA00023002"/>
    </source>
</evidence>
<dbReference type="Pfam" id="PF01450">
    <property type="entry name" value="KARI_C"/>
    <property type="match status" value="1"/>
</dbReference>
<feature type="domain" description="KARI C-terminal knotted" evidence="14">
    <location>
        <begin position="183"/>
        <end position="328"/>
    </location>
</feature>
<accession>A0A8I0G7Q0</accession>
<comment type="function">
    <text evidence="11">Involved in the biosynthesis of branched-chain amino acids (BCAA). Catalyzes an alkyl-migration followed by a ketol-acid reduction of (S)-2-acetolactate (S2AL) to yield (R)-2,3-dihydroxy-isovalerate. In the isomerase reaction, S2AL is rearranged via a Mg-dependent methyl migration to produce 3-hydroxy-3-methyl-2-ketobutyrate (HMKB). In the reductase reaction, this 2-ketoacid undergoes a metal-dependent reduction by NADPH to yield (R)-2,3-dihydroxy-isovalerate.</text>
</comment>
<evidence type="ECO:0000256" key="7">
    <source>
        <dbReference type="ARBA" id="ARBA00022857"/>
    </source>
</evidence>
<dbReference type="PROSITE" id="PS51851">
    <property type="entry name" value="KARI_C"/>
    <property type="match status" value="1"/>
</dbReference>
<dbReference type="NCBIfam" id="NF009940">
    <property type="entry name" value="PRK13403.1"/>
    <property type="match status" value="1"/>
</dbReference>
<dbReference type="NCBIfam" id="NF004017">
    <property type="entry name" value="PRK05479.1"/>
    <property type="match status" value="1"/>
</dbReference>
<dbReference type="Proteomes" id="UP000627538">
    <property type="component" value="Unassembled WGS sequence"/>
</dbReference>
<dbReference type="InterPro" id="IPR008927">
    <property type="entry name" value="6-PGluconate_DH-like_C_sf"/>
</dbReference>
<dbReference type="UniPathway" id="UPA00047">
    <property type="reaction ID" value="UER00056"/>
</dbReference>
<dbReference type="EC" id="1.1.1.86" evidence="11"/>
<dbReference type="GO" id="GO:0004455">
    <property type="term" value="F:ketol-acid reductoisomerase activity"/>
    <property type="evidence" value="ECO:0007669"/>
    <property type="project" value="UniProtKB-UniRule"/>
</dbReference>
<dbReference type="SUPFAM" id="SSF48179">
    <property type="entry name" value="6-phosphogluconate dehydrogenase C-terminal domain-like"/>
    <property type="match status" value="1"/>
</dbReference>
<dbReference type="InterPro" id="IPR013023">
    <property type="entry name" value="KARI"/>
</dbReference>
<feature type="binding site" evidence="11 12">
    <location>
        <position position="195"/>
    </location>
    <ligand>
        <name>Mg(2+)</name>
        <dbReference type="ChEBI" id="CHEBI:18420"/>
        <label>1</label>
    </ligand>
</feature>
<dbReference type="InterPro" id="IPR000506">
    <property type="entry name" value="KARI_C"/>
</dbReference>
<feature type="domain" description="KARI N-terminal Rossmann" evidence="13">
    <location>
        <begin position="2"/>
        <end position="182"/>
    </location>
</feature>
<feature type="binding site" evidence="11 12">
    <location>
        <position position="191"/>
    </location>
    <ligand>
        <name>Mg(2+)</name>
        <dbReference type="ChEBI" id="CHEBI:18420"/>
        <label>1</label>
    </ligand>
</feature>
<dbReference type="PROSITE" id="PS51850">
    <property type="entry name" value="KARI_N"/>
    <property type="match status" value="1"/>
</dbReference>
<feature type="binding site" evidence="11 12">
    <location>
        <position position="227"/>
    </location>
    <ligand>
        <name>Mg(2+)</name>
        <dbReference type="ChEBI" id="CHEBI:18420"/>
        <label>2</label>
    </ligand>
</feature>
<dbReference type="InterPro" id="IPR013116">
    <property type="entry name" value="KARI_N"/>
</dbReference>
<dbReference type="Gene3D" id="6.10.240.10">
    <property type="match status" value="1"/>
</dbReference>
<dbReference type="GO" id="GO:0009099">
    <property type="term" value="P:L-valine biosynthetic process"/>
    <property type="evidence" value="ECO:0007669"/>
    <property type="project" value="UniProtKB-UniRule"/>
</dbReference>
<evidence type="ECO:0000259" key="13">
    <source>
        <dbReference type="PROSITE" id="PS51850"/>
    </source>
</evidence>
<evidence type="ECO:0000256" key="2">
    <source>
        <dbReference type="ARBA" id="ARBA00004885"/>
    </source>
</evidence>
<feature type="binding site" evidence="11">
    <location>
        <position position="48"/>
    </location>
    <ligand>
        <name>NADP(+)</name>
        <dbReference type="ChEBI" id="CHEBI:58349"/>
    </ligand>
</feature>
<dbReference type="UniPathway" id="UPA00049">
    <property type="reaction ID" value="UER00060"/>
</dbReference>
<evidence type="ECO:0000256" key="3">
    <source>
        <dbReference type="ARBA" id="ARBA00010318"/>
    </source>
</evidence>
<evidence type="ECO:0000313" key="16">
    <source>
        <dbReference type="Proteomes" id="UP000627538"/>
    </source>
</evidence>
<dbReference type="GO" id="GO:0000287">
    <property type="term" value="F:magnesium ion binding"/>
    <property type="evidence" value="ECO:0007669"/>
    <property type="project" value="UniProtKB-UniRule"/>
</dbReference>
<evidence type="ECO:0000256" key="12">
    <source>
        <dbReference type="PROSITE-ProRule" id="PRU01198"/>
    </source>
</evidence>
<gene>
    <name evidence="11 15" type="primary">ilvC</name>
    <name evidence="15" type="ORF">H8R10_04040</name>
</gene>
<dbReference type="NCBIfam" id="TIGR00465">
    <property type="entry name" value="ilvC"/>
    <property type="match status" value="1"/>
</dbReference>
<dbReference type="InterPro" id="IPR036291">
    <property type="entry name" value="NAD(P)-bd_dom_sf"/>
</dbReference>
<evidence type="ECO:0000256" key="5">
    <source>
        <dbReference type="ARBA" id="ARBA00022723"/>
    </source>
</evidence>
<comment type="pathway">
    <text evidence="1 11">Amino-acid biosynthesis; L-valine biosynthesis; L-valine from pyruvate: step 2/4.</text>
</comment>
<dbReference type="GO" id="GO:0009097">
    <property type="term" value="P:isoleucine biosynthetic process"/>
    <property type="evidence" value="ECO:0007669"/>
    <property type="project" value="UniProtKB-UniRule"/>
</dbReference>
<feature type="active site" evidence="11">
    <location>
        <position position="108"/>
    </location>
</feature>
<protein>
    <recommendedName>
        <fullName evidence="11">Ketol-acid reductoisomerase (NADP(+))</fullName>
        <shortName evidence="11">KARI</shortName>
        <ecNumber evidence="11">1.1.1.86</ecNumber>
    </recommendedName>
    <alternativeName>
        <fullName evidence="11">Acetohydroxy-acid isomeroreductase</fullName>
        <shortName evidence="11">AHIR</shortName>
    </alternativeName>
    <alternativeName>
        <fullName evidence="11">Alpha-keto-beta-hydroxylacyl reductoisomerase</fullName>
    </alternativeName>
</protein>
<feature type="binding site" evidence="11">
    <location>
        <begin position="25"/>
        <end position="28"/>
    </location>
    <ligand>
        <name>NADP(+)</name>
        <dbReference type="ChEBI" id="CHEBI:58349"/>
    </ligand>
</feature>
<keyword evidence="8 11" id="KW-0560">Oxidoreductase</keyword>
<dbReference type="FunFam" id="3.40.50.720:FF:000023">
    <property type="entry name" value="Ketol-acid reductoisomerase (NADP(+))"/>
    <property type="match status" value="1"/>
</dbReference>
<evidence type="ECO:0000256" key="4">
    <source>
        <dbReference type="ARBA" id="ARBA00022605"/>
    </source>
</evidence>
<dbReference type="Gene3D" id="3.40.50.720">
    <property type="entry name" value="NAD(P)-binding Rossmann-like Domain"/>
    <property type="match status" value="1"/>
</dbReference>
<comment type="catalytic activity">
    <reaction evidence="11">
        <text>(2R,3R)-2,3-dihydroxy-3-methylpentanoate + NADP(+) = (S)-2-ethyl-2-hydroxy-3-oxobutanoate + NADPH + H(+)</text>
        <dbReference type="Rhea" id="RHEA:13493"/>
        <dbReference type="ChEBI" id="CHEBI:15378"/>
        <dbReference type="ChEBI" id="CHEBI:49256"/>
        <dbReference type="ChEBI" id="CHEBI:49258"/>
        <dbReference type="ChEBI" id="CHEBI:57783"/>
        <dbReference type="ChEBI" id="CHEBI:58349"/>
        <dbReference type="EC" id="1.1.1.86"/>
    </reaction>
</comment>
<dbReference type="Pfam" id="PF07991">
    <property type="entry name" value="KARI_N"/>
    <property type="match status" value="1"/>
</dbReference>
<keyword evidence="5 11" id="KW-0479">Metal-binding</keyword>
<evidence type="ECO:0000259" key="14">
    <source>
        <dbReference type="PROSITE" id="PS51851"/>
    </source>
</evidence>
<keyword evidence="9 11" id="KW-0100">Branched-chain amino acid biosynthesis</keyword>
<dbReference type="PANTHER" id="PTHR21371:SF1">
    <property type="entry name" value="KETOL-ACID REDUCTOISOMERASE, MITOCHONDRIAL"/>
    <property type="match status" value="1"/>
</dbReference>
<organism evidence="15 16">
    <name type="scientific">Nanchangia anserum</name>
    <dbReference type="NCBI Taxonomy" id="2692125"/>
    <lineage>
        <taxon>Bacteria</taxon>
        <taxon>Bacillati</taxon>
        <taxon>Actinomycetota</taxon>
        <taxon>Actinomycetes</taxon>
        <taxon>Actinomycetales</taxon>
        <taxon>Actinomycetaceae</taxon>
        <taxon>Nanchangia</taxon>
    </lineage>
</organism>
<comment type="catalytic activity">
    <reaction evidence="10 11">
        <text>(2R)-2,3-dihydroxy-3-methylbutanoate + NADP(+) = (2S)-2-acetolactate + NADPH + H(+)</text>
        <dbReference type="Rhea" id="RHEA:22068"/>
        <dbReference type="ChEBI" id="CHEBI:15378"/>
        <dbReference type="ChEBI" id="CHEBI:49072"/>
        <dbReference type="ChEBI" id="CHEBI:57783"/>
        <dbReference type="ChEBI" id="CHEBI:58349"/>
        <dbReference type="ChEBI" id="CHEBI:58476"/>
        <dbReference type="EC" id="1.1.1.86"/>
    </reaction>
</comment>
<dbReference type="PANTHER" id="PTHR21371">
    <property type="entry name" value="KETOL-ACID REDUCTOISOMERASE, MITOCHONDRIAL"/>
    <property type="match status" value="1"/>
</dbReference>